<evidence type="ECO:0000313" key="7">
    <source>
        <dbReference type="EMBL" id="KAL3730549.1"/>
    </source>
</evidence>
<organism evidence="7 8">
    <name type="scientific">Eucalyptus globulus</name>
    <name type="common">Tasmanian blue gum</name>
    <dbReference type="NCBI Taxonomy" id="34317"/>
    <lineage>
        <taxon>Eukaryota</taxon>
        <taxon>Viridiplantae</taxon>
        <taxon>Streptophyta</taxon>
        <taxon>Embryophyta</taxon>
        <taxon>Tracheophyta</taxon>
        <taxon>Spermatophyta</taxon>
        <taxon>Magnoliopsida</taxon>
        <taxon>eudicotyledons</taxon>
        <taxon>Gunneridae</taxon>
        <taxon>Pentapetalae</taxon>
        <taxon>rosids</taxon>
        <taxon>malvids</taxon>
        <taxon>Myrtales</taxon>
        <taxon>Myrtaceae</taxon>
        <taxon>Myrtoideae</taxon>
        <taxon>Eucalypteae</taxon>
        <taxon>Eucalyptus</taxon>
    </lineage>
</organism>
<gene>
    <name evidence="7" type="ORF">ACJRO7_027549</name>
</gene>
<dbReference type="GO" id="GO:0004860">
    <property type="term" value="F:protein kinase inhibitor activity"/>
    <property type="evidence" value="ECO:0007669"/>
    <property type="project" value="UniProtKB-KW"/>
</dbReference>
<comment type="similarity">
    <text evidence="2">Belongs to the CDI family. ICK/KRP subfamily.</text>
</comment>
<dbReference type="Pfam" id="PF02234">
    <property type="entry name" value="CDI"/>
    <property type="match status" value="1"/>
</dbReference>
<reference evidence="7 8" key="1">
    <citation type="submission" date="2024-11" db="EMBL/GenBank/DDBJ databases">
        <title>Chromosome-level genome assembly of Eucalyptus globulus Labill. provides insights into its genome evolution.</title>
        <authorList>
            <person name="Li X."/>
        </authorList>
    </citation>
    <scope>NUCLEOTIDE SEQUENCE [LARGE SCALE GENOMIC DNA]</scope>
    <source>
        <strain evidence="7">CL2024</strain>
        <tissue evidence="7">Fresh tender leaves</tissue>
    </source>
</reference>
<dbReference type="AlphaFoldDB" id="A0ABD3JRL7"/>
<dbReference type="InterPro" id="IPR044898">
    <property type="entry name" value="CDI_dom_sf"/>
</dbReference>
<feature type="domain" description="Cyclin-dependent kinase inhibitor" evidence="6">
    <location>
        <begin position="158"/>
        <end position="201"/>
    </location>
</feature>
<evidence type="ECO:0000256" key="3">
    <source>
        <dbReference type="ARBA" id="ARBA00023013"/>
    </source>
</evidence>
<feature type="compositionally biased region" description="Polar residues" evidence="5">
    <location>
        <begin position="136"/>
        <end position="149"/>
    </location>
</feature>
<dbReference type="Gene3D" id="4.10.365.10">
    <property type="entry name" value="p27"/>
    <property type="match status" value="1"/>
</dbReference>
<dbReference type="EMBL" id="JBJKBG010000007">
    <property type="protein sequence ID" value="KAL3730549.1"/>
    <property type="molecule type" value="Genomic_DNA"/>
</dbReference>
<dbReference type="GO" id="GO:0005654">
    <property type="term" value="C:nucleoplasm"/>
    <property type="evidence" value="ECO:0007669"/>
    <property type="project" value="UniProtKB-SubCell"/>
</dbReference>
<proteinExistence type="inferred from homology"/>
<feature type="compositionally biased region" description="Basic and acidic residues" evidence="5">
    <location>
        <begin position="92"/>
        <end position="121"/>
    </location>
</feature>
<accession>A0ABD3JRL7</accession>
<feature type="compositionally biased region" description="Basic and acidic residues" evidence="5">
    <location>
        <begin position="38"/>
        <end position="47"/>
    </location>
</feature>
<dbReference type="InterPro" id="IPR003175">
    <property type="entry name" value="CDI_dom"/>
</dbReference>
<dbReference type="PANTHER" id="PTHR46776">
    <property type="entry name" value="CYCLIN-DEPENDENT KINASE INHIBITOR 4-RELATED"/>
    <property type="match status" value="1"/>
</dbReference>
<evidence type="ECO:0000256" key="5">
    <source>
        <dbReference type="SAM" id="MobiDB-lite"/>
    </source>
</evidence>
<sequence length="204" mass="22753">MEEPRSTRHLKRAELAGASTAPTAPKRRRIAFVEEAPLEPRSEEREGGPQLPLPYPDSPERVSAPSESGEVASGDLASSLSSGSLEPPRSSARSEAESVDVAKEEKFDIVSDRPRQAKSFETEASTCNRDFRETTPSKSATMKPSPATTSERRPPASPPSRAELESFFLEAEERERRRFAEKYNYDVAMDTPLEGRYEWIRLKP</sequence>
<dbReference type="InterPro" id="IPR044275">
    <property type="entry name" value="KRP"/>
</dbReference>
<comment type="caution">
    <text evidence="7">The sequence shown here is derived from an EMBL/GenBank/DDBJ whole genome shotgun (WGS) entry which is preliminary data.</text>
</comment>
<comment type="subcellular location">
    <subcellularLocation>
        <location evidence="1">Nucleus</location>
        <location evidence="1">Nucleoplasm</location>
    </subcellularLocation>
</comment>
<keyword evidence="4" id="KW-0131">Cell cycle</keyword>
<evidence type="ECO:0000256" key="1">
    <source>
        <dbReference type="ARBA" id="ARBA00004642"/>
    </source>
</evidence>
<keyword evidence="3" id="KW-0649">Protein kinase inhibitor</keyword>
<evidence type="ECO:0000259" key="6">
    <source>
        <dbReference type="Pfam" id="PF02234"/>
    </source>
</evidence>
<name>A0ABD3JRL7_EUCGL</name>
<evidence type="ECO:0000256" key="2">
    <source>
        <dbReference type="ARBA" id="ARBA00010274"/>
    </source>
</evidence>
<evidence type="ECO:0000313" key="8">
    <source>
        <dbReference type="Proteomes" id="UP001634007"/>
    </source>
</evidence>
<keyword evidence="8" id="KW-1185">Reference proteome</keyword>
<dbReference type="Proteomes" id="UP001634007">
    <property type="component" value="Unassembled WGS sequence"/>
</dbReference>
<feature type="compositionally biased region" description="Low complexity" evidence="5">
    <location>
        <begin position="72"/>
        <end position="91"/>
    </location>
</feature>
<protein>
    <recommendedName>
        <fullName evidence="6">Cyclin-dependent kinase inhibitor domain-containing protein</fullName>
    </recommendedName>
</protein>
<evidence type="ECO:0000256" key="4">
    <source>
        <dbReference type="ARBA" id="ARBA00023306"/>
    </source>
</evidence>
<feature type="region of interest" description="Disordered" evidence="5">
    <location>
        <begin position="1"/>
        <end position="162"/>
    </location>
</feature>